<keyword evidence="16" id="KW-1185">Reference proteome</keyword>
<dbReference type="InterPro" id="IPR013766">
    <property type="entry name" value="Thioredoxin_domain"/>
</dbReference>
<comment type="caution">
    <text evidence="15">The sequence shown here is derived from an EMBL/GenBank/DDBJ whole genome shotgun (WGS) entry which is preliminary data.</text>
</comment>
<dbReference type="SUPFAM" id="SSF52833">
    <property type="entry name" value="Thioredoxin-like"/>
    <property type="match status" value="1"/>
</dbReference>
<dbReference type="OrthoDB" id="9812811at2"/>
<evidence type="ECO:0000313" key="16">
    <source>
        <dbReference type="Proteomes" id="UP000214746"/>
    </source>
</evidence>
<dbReference type="CDD" id="cd03017">
    <property type="entry name" value="PRX_BCP"/>
    <property type="match status" value="1"/>
</dbReference>
<dbReference type="InterPro" id="IPR000866">
    <property type="entry name" value="AhpC/TSA"/>
</dbReference>
<keyword evidence="7" id="KW-1015">Disulfide bond</keyword>
<comment type="similarity">
    <text evidence="10">Belongs to the peroxiredoxin family. BCP/PrxQ subfamily.</text>
</comment>
<dbReference type="InterPro" id="IPR036249">
    <property type="entry name" value="Thioredoxin-like_sf"/>
</dbReference>
<dbReference type="GO" id="GO:0045454">
    <property type="term" value="P:cell redox homeostasis"/>
    <property type="evidence" value="ECO:0007669"/>
    <property type="project" value="TreeGrafter"/>
</dbReference>
<dbReference type="NCBIfam" id="NF006960">
    <property type="entry name" value="PRK09437.1"/>
    <property type="match status" value="1"/>
</dbReference>
<organism evidence="15 16">
    <name type="scientific">Paenibacillus xerothermodurans</name>
    <dbReference type="NCBI Taxonomy" id="1977292"/>
    <lineage>
        <taxon>Bacteria</taxon>
        <taxon>Bacillati</taxon>
        <taxon>Bacillota</taxon>
        <taxon>Bacilli</taxon>
        <taxon>Bacillales</taxon>
        <taxon>Paenibacillaceae</taxon>
        <taxon>Paenibacillus</taxon>
    </lineage>
</organism>
<comment type="catalytic activity">
    <reaction evidence="12">
        <text>a hydroperoxide + [thioredoxin]-dithiol = an alcohol + [thioredoxin]-disulfide + H2O</text>
        <dbReference type="Rhea" id="RHEA:62620"/>
        <dbReference type="Rhea" id="RHEA-COMP:10698"/>
        <dbReference type="Rhea" id="RHEA-COMP:10700"/>
        <dbReference type="ChEBI" id="CHEBI:15377"/>
        <dbReference type="ChEBI" id="CHEBI:29950"/>
        <dbReference type="ChEBI" id="CHEBI:30879"/>
        <dbReference type="ChEBI" id="CHEBI:35924"/>
        <dbReference type="ChEBI" id="CHEBI:50058"/>
        <dbReference type="EC" id="1.11.1.24"/>
    </reaction>
</comment>
<dbReference type="GO" id="GO:0008379">
    <property type="term" value="F:thioredoxin peroxidase activity"/>
    <property type="evidence" value="ECO:0007669"/>
    <property type="project" value="TreeGrafter"/>
</dbReference>
<evidence type="ECO:0000259" key="14">
    <source>
        <dbReference type="PROSITE" id="PS51352"/>
    </source>
</evidence>
<dbReference type="GO" id="GO:0034599">
    <property type="term" value="P:cellular response to oxidative stress"/>
    <property type="evidence" value="ECO:0007669"/>
    <property type="project" value="TreeGrafter"/>
</dbReference>
<reference evidence="15" key="1">
    <citation type="submission" date="2018-06" db="EMBL/GenBank/DDBJ databases">
        <title>Paenibacillus xerothermodurans sp. nov. an extremely dry heat resistant spore forming bacterium isolated from the soil of Cape Canaveral, Florida.</title>
        <authorList>
            <person name="Seuylemezian A."/>
            <person name="Kaur N."/>
            <person name="Patil P."/>
            <person name="Patil P."/>
            <person name="Mayilraj S."/>
            <person name="Vaishampayan P."/>
        </authorList>
    </citation>
    <scope>NUCLEOTIDE SEQUENCE [LARGE SCALE GENOMIC DNA]</scope>
    <source>
        <strain evidence="15">ATCC 27380</strain>
    </source>
</reference>
<dbReference type="Pfam" id="PF00578">
    <property type="entry name" value="AhpC-TSA"/>
    <property type="match status" value="1"/>
</dbReference>
<evidence type="ECO:0000256" key="12">
    <source>
        <dbReference type="ARBA" id="ARBA00049091"/>
    </source>
</evidence>
<dbReference type="PANTHER" id="PTHR42801:SF4">
    <property type="entry name" value="AHPC_TSA FAMILY PROTEIN"/>
    <property type="match status" value="1"/>
</dbReference>
<dbReference type="Proteomes" id="UP000214746">
    <property type="component" value="Unassembled WGS sequence"/>
</dbReference>
<comment type="function">
    <text evidence="1">Thiol-specific peroxidase that catalyzes the reduction of hydrogen peroxide and organic hydroperoxides to water and alcohols, respectively. Plays a role in cell protection against oxidative stress by detoxifying peroxides and as sensor of hydrogen peroxide-mediated signaling events.</text>
</comment>
<evidence type="ECO:0000256" key="1">
    <source>
        <dbReference type="ARBA" id="ARBA00003330"/>
    </source>
</evidence>
<evidence type="ECO:0000256" key="2">
    <source>
        <dbReference type="ARBA" id="ARBA00011245"/>
    </source>
</evidence>
<evidence type="ECO:0000256" key="10">
    <source>
        <dbReference type="ARBA" id="ARBA00038489"/>
    </source>
</evidence>
<dbReference type="EC" id="1.11.1.24" evidence="3"/>
<sequence>MAQAEQGQPAPDFTLLAADGEKVSLQQFRGKKVVLYFYPKDMTPSCTQEACDFRDYNSQIRELNAEVVGISPDDLKSHGKFSAKHELPFVLLSDPDHEVCELYGVWQLKKMYGKEYMGVVRSTFIIDENGMIARAWRKVRVKNHVNEVLEALKEL</sequence>
<evidence type="ECO:0000256" key="7">
    <source>
        <dbReference type="ARBA" id="ARBA00023157"/>
    </source>
</evidence>
<accession>A0A2W1NA94</accession>
<evidence type="ECO:0000256" key="9">
    <source>
        <dbReference type="ARBA" id="ARBA00032824"/>
    </source>
</evidence>
<dbReference type="InterPro" id="IPR024706">
    <property type="entry name" value="Peroxiredoxin_AhpC-typ"/>
</dbReference>
<dbReference type="GO" id="GO:0005737">
    <property type="term" value="C:cytoplasm"/>
    <property type="evidence" value="ECO:0007669"/>
    <property type="project" value="TreeGrafter"/>
</dbReference>
<protein>
    <recommendedName>
        <fullName evidence="3">thioredoxin-dependent peroxiredoxin</fullName>
        <ecNumber evidence="3">1.11.1.24</ecNumber>
    </recommendedName>
    <alternativeName>
        <fullName evidence="11">Bacterioferritin comigratory protein</fullName>
    </alternativeName>
    <alternativeName>
        <fullName evidence="9">Thioredoxin peroxidase</fullName>
    </alternativeName>
</protein>
<comment type="subunit">
    <text evidence="2">Monomer.</text>
</comment>
<evidence type="ECO:0000256" key="11">
    <source>
        <dbReference type="ARBA" id="ARBA00041373"/>
    </source>
</evidence>
<keyword evidence="5" id="KW-0049">Antioxidant</keyword>
<keyword evidence="4 15" id="KW-0575">Peroxidase</keyword>
<evidence type="ECO:0000256" key="3">
    <source>
        <dbReference type="ARBA" id="ARBA00013017"/>
    </source>
</evidence>
<feature type="active site" description="Cysteine sulfenic acid (-SOH) intermediate; for peroxidase activity" evidence="13">
    <location>
        <position position="46"/>
    </location>
</feature>
<evidence type="ECO:0000256" key="13">
    <source>
        <dbReference type="PIRSR" id="PIRSR000239-1"/>
    </source>
</evidence>
<name>A0A2W1NA94_PAEXE</name>
<evidence type="ECO:0000256" key="6">
    <source>
        <dbReference type="ARBA" id="ARBA00023002"/>
    </source>
</evidence>
<dbReference type="RefSeq" id="WP_089200215.1">
    <property type="nucleotide sequence ID" value="NZ_NHRJ02000005.1"/>
</dbReference>
<dbReference type="PIRSF" id="PIRSF000239">
    <property type="entry name" value="AHPC"/>
    <property type="match status" value="1"/>
</dbReference>
<keyword evidence="6" id="KW-0560">Oxidoreductase</keyword>
<evidence type="ECO:0000256" key="4">
    <source>
        <dbReference type="ARBA" id="ARBA00022559"/>
    </source>
</evidence>
<dbReference type="Gene3D" id="3.40.30.10">
    <property type="entry name" value="Glutaredoxin"/>
    <property type="match status" value="1"/>
</dbReference>
<dbReference type="AlphaFoldDB" id="A0A2W1NA94"/>
<evidence type="ECO:0000256" key="8">
    <source>
        <dbReference type="ARBA" id="ARBA00023284"/>
    </source>
</evidence>
<dbReference type="PROSITE" id="PS51352">
    <property type="entry name" value="THIOREDOXIN_2"/>
    <property type="match status" value="1"/>
</dbReference>
<dbReference type="InterPro" id="IPR050924">
    <property type="entry name" value="Peroxiredoxin_BCP/PrxQ"/>
</dbReference>
<evidence type="ECO:0000256" key="5">
    <source>
        <dbReference type="ARBA" id="ARBA00022862"/>
    </source>
</evidence>
<dbReference type="FunFam" id="3.40.30.10:FF:000007">
    <property type="entry name" value="Thioredoxin-dependent thiol peroxidase"/>
    <property type="match status" value="1"/>
</dbReference>
<dbReference type="EMBL" id="NHRJ02000005">
    <property type="protein sequence ID" value="PZE20844.1"/>
    <property type="molecule type" value="Genomic_DNA"/>
</dbReference>
<feature type="domain" description="Thioredoxin" evidence="14">
    <location>
        <begin position="4"/>
        <end position="155"/>
    </location>
</feature>
<keyword evidence="8" id="KW-0676">Redox-active center</keyword>
<evidence type="ECO:0000313" key="15">
    <source>
        <dbReference type="EMBL" id="PZE20844.1"/>
    </source>
</evidence>
<gene>
    <name evidence="15" type="ORF">CBW46_011885</name>
</gene>
<dbReference type="PANTHER" id="PTHR42801">
    <property type="entry name" value="THIOREDOXIN-DEPENDENT PEROXIDE REDUCTASE"/>
    <property type="match status" value="1"/>
</dbReference>
<proteinExistence type="inferred from homology"/>